<dbReference type="EC" id="3.1.6.6" evidence="10"/>
<dbReference type="InterPro" id="IPR000917">
    <property type="entry name" value="Sulfatase_N"/>
</dbReference>
<evidence type="ECO:0000256" key="1">
    <source>
        <dbReference type="ARBA" id="ARBA00001913"/>
    </source>
</evidence>
<reference evidence="10 11" key="1">
    <citation type="submission" date="2019-02" db="EMBL/GenBank/DDBJ databases">
        <title>Deep-cultivation of Planctomycetes and their phenomic and genomic characterization uncovers novel biology.</title>
        <authorList>
            <person name="Wiegand S."/>
            <person name="Jogler M."/>
            <person name="Boedeker C."/>
            <person name="Pinto D."/>
            <person name="Vollmers J."/>
            <person name="Rivas-Marin E."/>
            <person name="Kohn T."/>
            <person name="Peeters S.H."/>
            <person name="Heuer A."/>
            <person name="Rast P."/>
            <person name="Oberbeckmann S."/>
            <person name="Bunk B."/>
            <person name="Jeske O."/>
            <person name="Meyerdierks A."/>
            <person name="Storesund J.E."/>
            <person name="Kallscheuer N."/>
            <person name="Luecker S."/>
            <person name="Lage O.M."/>
            <person name="Pohl T."/>
            <person name="Merkel B.J."/>
            <person name="Hornburger P."/>
            <person name="Mueller R.-W."/>
            <person name="Bruemmer F."/>
            <person name="Labrenz M."/>
            <person name="Spormann A.M."/>
            <person name="Op den Camp H."/>
            <person name="Overmann J."/>
            <person name="Amann R."/>
            <person name="Jetten M.S.M."/>
            <person name="Mascher T."/>
            <person name="Medema M.H."/>
            <person name="Devos D.P."/>
            <person name="Kaster A.-K."/>
            <person name="Ovreas L."/>
            <person name="Rohde M."/>
            <person name="Galperin M.Y."/>
            <person name="Jogler C."/>
        </authorList>
    </citation>
    <scope>NUCLEOTIDE SEQUENCE [LARGE SCALE GENOMIC DNA]</scope>
    <source>
        <strain evidence="10 11">SV_7m_r</strain>
    </source>
</reference>
<dbReference type="GO" id="GO:0047753">
    <property type="term" value="F:choline-sulfatase activity"/>
    <property type="evidence" value="ECO:0007669"/>
    <property type="project" value="UniProtKB-EC"/>
</dbReference>
<dbReference type="PANTHER" id="PTHR45953">
    <property type="entry name" value="IDURONATE 2-SULFATASE"/>
    <property type="match status" value="1"/>
</dbReference>
<accession>A0A517T2V5</accession>
<evidence type="ECO:0000256" key="2">
    <source>
        <dbReference type="ARBA" id="ARBA00008779"/>
    </source>
</evidence>
<dbReference type="EMBL" id="CP036272">
    <property type="protein sequence ID" value="QDT62709.1"/>
    <property type="molecule type" value="Genomic_DNA"/>
</dbReference>
<evidence type="ECO:0000256" key="8">
    <source>
        <dbReference type="SAM" id="SignalP"/>
    </source>
</evidence>
<evidence type="ECO:0000256" key="3">
    <source>
        <dbReference type="ARBA" id="ARBA00022723"/>
    </source>
</evidence>
<dbReference type="InterPro" id="IPR017850">
    <property type="entry name" value="Alkaline_phosphatase_core_sf"/>
</dbReference>
<dbReference type="AlphaFoldDB" id="A0A517T2V5"/>
<dbReference type="SUPFAM" id="SSF53649">
    <property type="entry name" value="Alkaline phosphatase-like"/>
    <property type="match status" value="1"/>
</dbReference>
<dbReference type="GO" id="GO:0004423">
    <property type="term" value="F:iduronate-2-sulfatase activity"/>
    <property type="evidence" value="ECO:0007669"/>
    <property type="project" value="InterPro"/>
</dbReference>
<dbReference type="Gene3D" id="3.40.720.10">
    <property type="entry name" value="Alkaline Phosphatase, subunit A"/>
    <property type="match status" value="1"/>
</dbReference>
<evidence type="ECO:0000259" key="9">
    <source>
        <dbReference type="Pfam" id="PF00884"/>
    </source>
</evidence>
<evidence type="ECO:0000313" key="11">
    <source>
        <dbReference type="Proteomes" id="UP000315003"/>
    </source>
</evidence>
<dbReference type="GO" id="GO:0046872">
    <property type="term" value="F:metal ion binding"/>
    <property type="evidence" value="ECO:0007669"/>
    <property type="project" value="UniProtKB-KW"/>
</dbReference>
<protein>
    <submittedName>
        <fullName evidence="10">Choline-sulfatase</fullName>
        <ecNumber evidence="10">3.1.6.6</ecNumber>
    </submittedName>
</protein>
<feature type="domain" description="Sulfatase N-terminal" evidence="9">
    <location>
        <begin position="34"/>
        <end position="402"/>
    </location>
</feature>
<dbReference type="Proteomes" id="UP000315003">
    <property type="component" value="Chromosome"/>
</dbReference>
<dbReference type="InterPro" id="IPR035874">
    <property type="entry name" value="IDS"/>
</dbReference>
<dbReference type="CDD" id="cd16030">
    <property type="entry name" value="iduronate-2-sulfatase"/>
    <property type="match status" value="1"/>
</dbReference>
<dbReference type="GO" id="GO:0005737">
    <property type="term" value="C:cytoplasm"/>
    <property type="evidence" value="ECO:0007669"/>
    <property type="project" value="TreeGrafter"/>
</dbReference>
<keyword evidence="3" id="KW-0479">Metal-binding</keyword>
<keyword evidence="5 10" id="KW-0378">Hydrolase</keyword>
<keyword evidence="6" id="KW-0106">Calcium</keyword>
<evidence type="ECO:0000256" key="7">
    <source>
        <dbReference type="SAM" id="MobiDB-lite"/>
    </source>
</evidence>
<keyword evidence="4 8" id="KW-0732">Signal</keyword>
<comment type="similarity">
    <text evidence="2">Belongs to the sulfatase family.</text>
</comment>
<dbReference type="RefSeq" id="WP_419187888.1">
    <property type="nucleotide sequence ID" value="NZ_CP036272.1"/>
</dbReference>
<proteinExistence type="inferred from homology"/>
<evidence type="ECO:0000256" key="5">
    <source>
        <dbReference type="ARBA" id="ARBA00022801"/>
    </source>
</evidence>
<sequence length="595" mass="65156" precursor="true">MMCRSLATLWLLCFLANSSSGQATQLISKRQSRPNVLFIAVDDLRPELGCYGASHIHSPNIDAFAASGRRFNHAYCQQAVCNPSRTSLMTGMRPDSIGVTGNHSHFRTQHPDIVTLPQHFKRHGYHAAAIGKIYHGVFPDGASVTKWDTMGDPESWSVPALRFGPRYYYTEQGIAAAKSIYEKIYRPQNPGPDDWTTKLVFGPATESPDVADNVLYDGQVANAAIERLSELGDQDQPFFLAVGFIKPHSPYIAPKKYFDLYEGVDLPADVNLPDNAPPFAGHRSGELRRYTDQPGSGPIPDVNQRRVRQAYYACVSYIDAQIGRVLRELQQTGLSERTIVVLYGDHGYHLGEQGLWGKTTNFELDTRVPLIIRAPGMHAAGQASDSLVELVDLYPTLAELAGLPVNEQLEGSSLVSVLGDPEQVIKSAAVSQYPRAGGLMGYSLRTPTHRLTKWVHKASGQVRATELYDYSGGLVETENLAAENPELASRLSTQLQSLVTSAEWKERSREPEGSQGGGGDVSDRVLGFERARPGNFSNLQTKLGAWHVNAGRALIDDRHAKTGQQCLQLTGGTKTVATLQLAEKVAAESVLAFWA</sequence>
<evidence type="ECO:0000313" key="10">
    <source>
        <dbReference type="EMBL" id="QDT62709.1"/>
    </source>
</evidence>
<feature type="compositionally biased region" description="Basic and acidic residues" evidence="7">
    <location>
        <begin position="503"/>
        <end position="512"/>
    </location>
</feature>
<feature type="chain" id="PRO_5022165893" evidence="8">
    <location>
        <begin position="24"/>
        <end position="595"/>
    </location>
</feature>
<comment type="cofactor">
    <cofactor evidence="1">
        <name>Ca(2+)</name>
        <dbReference type="ChEBI" id="CHEBI:29108"/>
    </cofactor>
</comment>
<feature type="region of interest" description="Disordered" evidence="7">
    <location>
        <begin position="502"/>
        <end position="524"/>
    </location>
</feature>
<name>A0A517T2V5_9BACT</name>
<dbReference type="PANTHER" id="PTHR45953:SF1">
    <property type="entry name" value="IDURONATE 2-SULFATASE"/>
    <property type="match status" value="1"/>
</dbReference>
<evidence type="ECO:0000256" key="6">
    <source>
        <dbReference type="ARBA" id="ARBA00022837"/>
    </source>
</evidence>
<organism evidence="10 11">
    <name type="scientific">Stieleria bergensis</name>
    <dbReference type="NCBI Taxonomy" id="2528025"/>
    <lineage>
        <taxon>Bacteria</taxon>
        <taxon>Pseudomonadati</taxon>
        <taxon>Planctomycetota</taxon>
        <taxon>Planctomycetia</taxon>
        <taxon>Pirellulales</taxon>
        <taxon>Pirellulaceae</taxon>
        <taxon>Stieleria</taxon>
    </lineage>
</organism>
<evidence type="ECO:0000256" key="4">
    <source>
        <dbReference type="ARBA" id="ARBA00022729"/>
    </source>
</evidence>
<keyword evidence="11" id="KW-1185">Reference proteome</keyword>
<feature type="signal peptide" evidence="8">
    <location>
        <begin position="1"/>
        <end position="23"/>
    </location>
</feature>
<dbReference type="Pfam" id="PF00884">
    <property type="entry name" value="Sulfatase"/>
    <property type="match status" value="1"/>
</dbReference>
<gene>
    <name evidence="10" type="primary">betC_28</name>
    <name evidence="10" type="ORF">SV7mr_52600</name>
</gene>